<protein>
    <submittedName>
        <fullName evidence="1">Uncharacterized protein</fullName>
    </submittedName>
</protein>
<evidence type="ECO:0000313" key="2">
    <source>
        <dbReference type="Proteomes" id="UP001300383"/>
    </source>
</evidence>
<dbReference type="RefSeq" id="WP_283231710.1">
    <property type="nucleotide sequence ID" value="NZ_JASGBQ010000029.1"/>
</dbReference>
<reference evidence="1 2" key="1">
    <citation type="submission" date="2023-05" db="EMBL/GenBank/DDBJ databases">
        <title>[ruminococcus] sp. nov., isolated from a pig farm feces dump.</title>
        <authorList>
            <person name="Chang Y.-H."/>
        </authorList>
    </citation>
    <scope>NUCLEOTIDE SEQUENCE [LARGE SCALE GENOMIC DNA]</scope>
    <source>
        <strain evidence="1 2">YH-rum2234</strain>
    </source>
</reference>
<evidence type="ECO:0000313" key="1">
    <source>
        <dbReference type="EMBL" id="MDI9243285.1"/>
    </source>
</evidence>
<dbReference type="Proteomes" id="UP001300383">
    <property type="component" value="Unassembled WGS sequence"/>
</dbReference>
<keyword evidence="2" id="KW-1185">Reference proteome</keyword>
<dbReference type="AlphaFoldDB" id="A0AAP4BCJ0"/>
<name>A0AAP4BCJ0_9FIRM</name>
<gene>
    <name evidence="1" type="ORF">QJ036_12580</name>
</gene>
<comment type="caution">
    <text evidence="1">The sequence shown here is derived from an EMBL/GenBank/DDBJ whole genome shotgun (WGS) entry which is preliminary data.</text>
</comment>
<sequence length="69" mass="8319">MAGKRLARYEVMMRRASDETFEISEDFLCMGCPHHRPDWEYRFCEFLECPHMRGVQTFWEEVLLDAGKE</sequence>
<organism evidence="1 2">
    <name type="scientific">Fusibacillus kribbianus</name>
    <dbReference type="NCBI Taxonomy" id="3044208"/>
    <lineage>
        <taxon>Bacteria</taxon>
        <taxon>Bacillati</taxon>
        <taxon>Bacillota</taxon>
        <taxon>Clostridia</taxon>
        <taxon>Lachnospirales</taxon>
        <taxon>Lachnospiraceae</taxon>
        <taxon>Fusibacillus</taxon>
    </lineage>
</organism>
<accession>A0AAP4BCJ0</accession>
<dbReference type="EMBL" id="JASGBQ010000029">
    <property type="protein sequence ID" value="MDI9243285.1"/>
    <property type="molecule type" value="Genomic_DNA"/>
</dbReference>
<proteinExistence type="predicted"/>